<accession>A0A2D4NGJ7</accession>
<reference evidence="1" key="2">
    <citation type="submission" date="2017-11" db="EMBL/GenBank/DDBJ databases">
        <title>Coralsnake Venomics: Analyses of Venom Gland Transcriptomes and Proteomes of Six Brazilian Taxa.</title>
        <authorList>
            <person name="Aird S.D."/>
            <person name="Jorge da Silva N."/>
            <person name="Qiu L."/>
            <person name="Villar-Briones A."/>
            <person name="Aparecida-Saddi V."/>
            <person name="Campos-Telles M.P."/>
            <person name="Grau M."/>
            <person name="Mikheyev A.S."/>
        </authorList>
    </citation>
    <scope>NUCLEOTIDE SEQUENCE</scope>
    <source>
        <tissue evidence="1">Venom_gland</tissue>
    </source>
</reference>
<name>A0A2D4NGJ7_9SAUR</name>
<dbReference type="AlphaFoldDB" id="A0A2D4NGJ7"/>
<reference evidence="1" key="1">
    <citation type="submission" date="2017-07" db="EMBL/GenBank/DDBJ databases">
        <authorList>
            <person name="Mikheyev A."/>
            <person name="Grau M."/>
        </authorList>
    </citation>
    <scope>NUCLEOTIDE SEQUENCE</scope>
    <source>
        <tissue evidence="1">Venom_gland</tissue>
    </source>
</reference>
<evidence type="ECO:0000313" key="1">
    <source>
        <dbReference type="EMBL" id="LAB44832.1"/>
    </source>
</evidence>
<proteinExistence type="predicted"/>
<dbReference type="EMBL" id="IACM01180175">
    <property type="protein sequence ID" value="LAB44832.1"/>
    <property type="molecule type" value="Transcribed_RNA"/>
</dbReference>
<dbReference type="EMBL" id="IACM01180174">
    <property type="protein sequence ID" value="LAB44830.1"/>
    <property type="molecule type" value="Transcribed_RNA"/>
</dbReference>
<organism evidence="1">
    <name type="scientific">Micrurus spixii</name>
    <name type="common">Amazon coral snake</name>
    <dbReference type="NCBI Taxonomy" id="129469"/>
    <lineage>
        <taxon>Eukaryota</taxon>
        <taxon>Metazoa</taxon>
        <taxon>Chordata</taxon>
        <taxon>Craniata</taxon>
        <taxon>Vertebrata</taxon>
        <taxon>Euteleostomi</taxon>
        <taxon>Lepidosauria</taxon>
        <taxon>Squamata</taxon>
        <taxon>Bifurcata</taxon>
        <taxon>Unidentata</taxon>
        <taxon>Episquamata</taxon>
        <taxon>Toxicofera</taxon>
        <taxon>Serpentes</taxon>
        <taxon>Colubroidea</taxon>
        <taxon>Elapidae</taxon>
        <taxon>Elapinae</taxon>
        <taxon>Micrurus</taxon>
    </lineage>
</organism>
<sequence>MKMATGKGGSVMDGDASPFKRMYSLKCFQRKIKEIQVTLGGGEFLGATSVALLGCLIPPPGPDQFQPVPFLLLLVLQASIYTHTHTHRQRQRDCVQILLLNLATLKLSS</sequence>
<protein>
    <submittedName>
        <fullName evidence="1">Uncharacterized protein</fullName>
    </submittedName>
</protein>